<accession>A0A6P7SK45</accession>
<proteinExistence type="predicted"/>
<dbReference type="PANTHER" id="PTHR23507">
    <property type="entry name" value="ZGC:174356"/>
    <property type="match status" value="1"/>
</dbReference>
<dbReference type="GO" id="GO:0022857">
    <property type="term" value="F:transmembrane transporter activity"/>
    <property type="evidence" value="ECO:0007669"/>
    <property type="project" value="InterPro"/>
</dbReference>
<dbReference type="InterPro" id="IPR036259">
    <property type="entry name" value="MFS_trans_sf"/>
</dbReference>
<dbReference type="Pfam" id="PF07690">
    <property type="entry name" value="MFS_1"/>
    <property type="match status" value="1"/>
</dbReference>
<dbReference type="InterPro" id="IPR011701">
    <property type="entry name" value="MFS"/>
</dbReference>
<dbReference type="SUPFAM" id="SSF103473">
    <property type="entry name" value="MFS general substrate transporter"/>
    <property type="match status" value="1"/>
</dbReference>
<keyword evidence="3" id="KW-1133">Transmembrane helix</keyword>
<dbReference type="RefSeq" id="XP_029638343.1">
    <property type="nucleotide sequence ID" value="XM_029782483.2"/>
</dbReference>
<dbReference type="PROSITE" id="PS50850">
    <property type="entry name" value="MFS"/>
    <property type="match status" value="1"/>
</dbReference>
<sequence length="457" mass="51275">MVYIRNVVEPVLFLYMFSDCLNIITLQSLVYERTCLKTLDSNRCPLLNNGSFQHEEIAIQVQTSKWVLHFNMALLIPSIIAALFLGPFGDAFSRKIVLILPIVGNITAIFVFLIISAFDSIPVIYLLIGVVLNGCCGGHIVMMMALYSYIVHITDVKYRTIRLGILESMVFLSTTIGMLVAGMMLKSLGHTAMYGIISIFNILNLFYTVFVVEELIETDKSTGKILRSIFLIENIKSLYTFMTQKRKSNTRTVLLFGILILSVLILMTKGEFSIIQLFLRHSPISASVTQIGYFFSLQNFVYGFTLIIILPLLKKCFSVNDLALSLVGFAAQGIGSIMFGLAQNITTAFIVPVVKMPLGFTYATIRSVTSTFVNIDEEAKLFTFMAYLENLMALLASLCFNGLYSLTFDIHQGFVFFVSTAICSLCTLFTVVMWFQIKQSNGYKDLDEHQELQHSGK</sequence>
<dbReference type="KEGG" id="osn:115213487"/>
<dbReference type="GO" id="GO:0016020">
    <property type="term" value="C:membrane"/>
    <property type="evidence" value="ECO:0007669"/>
    <property type="project" value="UniProtKB-SubCell"/>
</dbReference>
<comment type="subcellular location">
    <subcellularLocation>
        <location evidence="1">Membrane</location>
        <topology evidence="1">Multi-pass membrane protein</topology>
    </subcellularLocation>
</comment>
<dbReference type="PANTHER" id="PTHR23507:SF1">
    <property type="entry name" value="FI18259P1-RELATED"/>
    <property type="match status" value="1"/>
</dbReference>
<evidence type="ECO:0000313" key="6">
    <source>
        <dbReference type="RefSeq" id="XP_029638343.1"/>
    </source>
</evidence>
<evidence type="ECO:0000313" key="5">
    <source>
        <dbReference type="Proteomes" id="UP000515154"/>
    </source>
</evidence>
<evidence type="ECO:0000256" key="1">
    <source>
        <dbReference type="ARBA" id="ARBA00004141"/>
    </source>
</evidence>
<dbReference type="InterPro" id="IPR020846">
    <property type="entry name" value="MFS_dom"/>
</dbReference>
<evidence type="ECO:0000256" key="3">
    <source>
        <dbReference type="ARBA" id="ARBA00022989"/>
    </source>
</evidence>
<dbReference type="Gene3D" id="1.20.1250.20">
    <property type="entry name" value="MFS general substrate transporter like domains"/>
    <property type="match status" value="2"/>
</dbReference>
<gene>
    <name evidence="6" type="primary">LOC115213487</name>
</gene>
<dbReference type="Proteomes" id="UP000515154">
    <property type="component" value="Linkage group LG6"/>
</dbReference>
<dbReference type="AlphaFoldDB" id="A0A6P7SK45"/>
<keyword evidence="4" id="KW-0472">Membrane</keyword>
<keyword evidence="2" id="KW-0812">Transmembrane</keyword>
<organism evidence="5 6">
    <name type="scientific">Octopus sinensis</name>
    <name type="common">East Asian common octopus</name>
    <dbReference type="NCBI Taxonomy" id="2607531"/>
    <lineage>
        <taxon>Eukaryota</taxon>
        <taxon>Metazoa</taxon>
        <taxon>Spiralia</taxon>
        <taxon>Lophotrochozoa</taxon>
        <taxon>Mollusca</taxon>
        <taxon>Cephalopoda</taxon>
        <taxon>Coleoidea</taxon>
        <taxon>Octopodiformes</taxon>
        <taxon>Octopoda</taxon>
        <taxon>Incirrata</taxon>
        <taxon>Octopodidae</taxon>
        <taxon>Octopus</taxon>
    </lineage>
</organism>
<protein>
    <submittedName>
        <fullName evidence="6">Proton-coupled folate transporter-like</fullName>
    </submittedName>
</protein>
<evidence type="ECO:0000256" key="2">
    <source>
        <dbReference type="ARBA" id="ARBA00022692"/>
    </source>
</evidence>
<reference evidence="6" key="1">
    <citation type="submission" date="2025-08" db="UniProtKB">
        <authorList>
            <consortium name="RefSeq"/>
        </authorList>
    </citation>
    <scope>IDENTIFICATION</scope>
</reference>
<evidence type="ECO:0000256" key="4">
    <source>
        <dbReference type="ARBA" id="ARBA00023136"/>
    </source>
</evidence>
<name>A0A6P7SK45_9MOLL</name>
<keyword evidence="5" id="KW-1185">Reference proteome</keyword>